<feature type="region of interest" description="Disordered" evidence="1">
    <location>
        <begin position="131"/>
        <end position="153"/>
    </location>
</feature>
<keyword evidence="3" id="KW-1185">Reference proteome</keyword>
<organism evidence="2 3">
    <name type="scientific">Gryllotalpicola daejeonensis</name>
    <dbReference type="NCBI Taxonomy" id="993087"/>
    <lineage>
        <taxon>Bacteria</taxon>
        <taxon>Bacillati</taxon>
        <taxon>Actinomycetota</taxon>
        <taxon>Actinomycetes</taxon>
        <taxon>Micrococcales</taxon>
        <taxon>Microbacteriaceae</taxon>
        <taxon>Gryllotalpicola</taxon>
    </lineage>
</organism>
<sequence length="153" mass="17038">MSAAHIHGMSSTQSTIARRRTRTPTGEFAREPEKPGMRRESAVNLHPDGLASDLARAEARDEHMRDHLEAKLTDLDGRIRLARSGSEARRRLNVNRTSLVQILDLARDSMIDNAARRSGAKLSEDQRTLLRERLEDEPLTNDELAAEMGSASA</sequence>
<protein>
    <submittedName>
        <fullName evidence="2">Uncharacterized protein</fullName>
    </submittedName>
</protein>
<gene>
    <name evidence="2" type="ORF">GCM10022286_00430</name>
</gene>
<reference evidence="2" key="2">
    <citation type="submission" date="2023-12" db="EMBL/GenBank/DDBJ databases">
        <authorList>
            <person name="Sun Q."/>
            <person name="Inoue M."/>
        </authorList>
    </citation>
    <scope>NUCLEOTIDE SEQUENCE</scope>
    <source>
        <strain evidence="2">JCM 17590</strain>
    </source>
</reference>
<feature type="region of interest" description="Disordered" evidence="1">
    <location>
        <begin position="1"/>
        <end position="41"/>
    </location>
</feature>
<feature type="compositionally biased region" description="Basic and acidic residues" evidence="1">
    <location>
        <begin position="28"/>
        <end position="41"/>
    </location>
</feature>
<comment type="caution">
    <text evidence="2">The sequence shown here is derived from an EMBL/GenBank/DDBJ whole genome shotgun (WGS) entry which is preliminary data.</text>
</comment>
<accession>A0ABP7ZDQ4</accession>
<dbReference type="EMBL" id="BAABBV010000001">
    <property type="protein sequence ID" value="GAA4153713.1"/>
    <property type="molecule type" value="Genomic_DNA"/>
</dbReference>
<dbReference type="Proteomes" id="UP001415169">
    <property type="component" value="Unassembled WGS sequence"/>
</dbReference>
<proteinExistence type="predicted"/>
<name>A0ABP7ZDQ4_9MICO</name>
<evidence type="ECO:0000313" key="3">
    <source>
        <dbReference type="Proteomes" id="UP001415169"/>
    </source>
</evidence>
<reference evidence="2" key="1">
    <citation type="journal article" date="2014" name="Int. J. Syst. Evol. Microbiol.">
        <title>Complete genome of a new Firmicutes species belonging to the dominant human colonic microbiota ('Ruminococcus bicirculans') reveals two chromosomes and a selective capacity to utilize plant glucans.</title>
        <authorList>
            <consortium name="NISC Comparative Sequencing Program"/>
            <person name="Wegmann U."/>
            <person name="Louis P."/>
            <person name="Goesmann A."/>
            <person name="Henrissat B."/>
            <person name="Duncan S.H."/>
            <person name="Flint H.J."/>
        </authorList>
    </citation>
    <scope>NUCLEOTIDE SEQUENCE</scope>
    <source>
        <strain evidence="2">JCM 17590</strain>
    </source>
</reference>
<evidence type="ECO:0000313" key="2">
    <source>
        <dbReference type="EMBL" id="GAA4153713.1"/>
    </source>
</evidence>
<evidence type="ECO:0000256" key="1">
    <source>
        <dbReference type="SAM" id="MobiDB-lite"/>
    </source>
</evidence>